<dbReference type="SUPFAM" id="SSF52833">
    <property type="entry name" value="Thioredoxin-like"/>
    <property type="match status" value="1"/>
</dbReference>
<feature type="region of interest" description="Disordered" evidence="2">
    <location>
        <begin position="100"/>
        <end position="149"/>
    </location>
</feature>
<dbReference type="InterPro" id="IPR036249">
    <property type="entry name" value="Thioredoxin-like_sf"/>
</dbReference>
<sequence length="149" mass="16216">MSSAQSAPVSLPRVAITYCTQCRWMLRAAYFGQELLSTFGTQIGEIALIPVTGGVFTAELDATSEDGDGDRPVETKTVLLWDRKAEGGFPETKVLKQRVRDRIDPKRDLGHSDVGGKKGRKEGEGKENVKVEKEGEGGVKDGEVCEDCK</sequence>
<dbReference type="NCBIfam" id="TIGR02174">
    <property type="entry name" value="CXXU_selWTH"/>
    <property type="match status" value="1"/>
</dbReference>
<evidence type="ECO:0000313" key="4">
    <source>
        <dbReference type="Proteomes" id="UP000077069"/>
    </source>
</evidence>
<dbReference type="GeneID" id="28757772"/>
<dbReference type="InterPro" id="IPR011893">
    <property type="entry name" value="Selenoprotein_Rdx-typ"/>
</dbReference>
<keyword evidence="1" id="KW-0676">Redox-active center</keyword>
<gene>
    <name evidence="3" type="ORF">CC84DRAFT_1089094</name>
</gene>
<evidence type="ECO:0000256" key="1">
    <source>
        <dbReference type="ARBA" id="ARBA00023284"/>
    </source>
</evidence>
<name>A0A177CIQ2_9PLEO</name>
<dbReference type="RefSeq" id="XP_018037217.1">
    <property type="nucleotide sequence ID" value="XM_018174286.1"/>
</dbReference>
<protein>
    <submittedName>
        <fullName evidence="3">Uncharacterized protein</fullName>
    </submittedName>
</protein>
<dbReference type="EMBL" id="KV441551">
    <property type="protein sequence ID" value="OAG06852.1"/>
    <property type="molecule type" value="Genomic_DNA"/>
</dbReference>
<dbReference type="PANTHER" id="PTHR36417">
    <property type="entry name" value="SELENOPROTEIN DOMAIN PROTEIN (AFU_ORTHOLOGUE AFUA_1G05220)"/>
    <property type="match status" value="1"/>
</dbReference>
<dbReference type="Gene3D" id="3.40.30.10">
    <property type="entry name" value="Glutaredoxin"/>
    <property type="match status" value="1"/>
</dbReference>
<evidence type="ECO:0000313" key="3">
    <source>
        <dbReference type="EMBL" id="OAG06852.1"/>
    </source>
</evidence>
<keyword evidence="4" id="KW-1185">Reference proteome</keyword>
<dbReference type="InParanoid" id="A0A177CIQ2"/>
<reference evidence="3 4" key="1">
    <citation type="submission" date="2016-05" db="EMBL/GenBank/DDBJ databases">
        <title>Comparative analysis of secretome profiles of manganese(II)-oxidizing ascomycete fungi.</title>
        <authorList>
            <consortium name="DOE Joint Genome Institute"/>
            <person name="Zeiner C.A."/>
            <person name="Purvine S.O."/>
            <person name="Zink E.M."/>
            <person name="Wu S."/>
            <person name="Pasa-Tolic L."/>
            <person name="Chaput D.L."/>
            <person name="Haridas S."/>
            <person name="Grigoriev I.V."/>
            <person name="Santelli C.M."/>
            <person name="Hansel C.M."/>
        </authorList>
    </citation>
    <scope>NUCLEOTIDE SEQUENCE [LARGE SCALE GENOMIC DNA]</scope>
    <source>
        <strain evidence="3 4">AP3s5-JAC2a</strain>
    </source>
</reference>
<proteinExistence type="predicted"/>
<accession>A0A177CIQ2</accession>
<dbReference type="PANTHER" id="PTHR36417:SF2">
    <property type="entry name" value="SELENOPROTEIN DOMAIN PROTEIN (AFU_ORTHOLOGUE AFUA_1G05220)"/>
    <property type="match status" value="1"/>
</dbReference>
<evidence type="ECO:0000256" key="2">
    <source>
        <dbReference type="SAM" id="MobiDB-lite"/>
    </source>
</evidence>
<dbReference type="AlphaFoldDB" id="A0A177CIQ2"/>
<dbReference type="OrthoDB" id="60822at2759"/>
<organism evidence="3 4">
    <name type="scientific">Paraphaeosphaeria sporulosa</name>
    <dbReference type="NCBI Taxonomy" id="1460663"/>
    <lineage>
        <taxon>Eukaryota</taxon>
        <taxon>Fungi</taxon>
        <taxon>Dikarya</taxon>
        <taxon>Ascomycota</taxon>
        <taxon>Pezizomycotina</taxon>
        <taxon>Dothideomycetes</taxon>
        <taxon>Pleosporomycetidae</taxon>
        <taxon>Pleosporales</taxon>
        <taxon>Massarineae</taxon>
        <taxon>Didymosphaeriaceae</taxon>
        <taxon>Paraphaeosphaeria</taxon>
    </lineage>
</organism>
<dbReference type="Proteomes" id="UP000077069">
    <property type="component" value="Unassembled WGS sequence"/>
</dbReference>
<dbReference type="Pfam" id="PF10262">
    <property type="entry name" value="Rdx"/>
    <property type="match status" value="1"/>
</dbReference>